<dbReference type="GO" id="GO:0016887">
    <property type="term" value="F:ATP hydrolysis activity"/>
    <property type="evidence" value="ECO:0007669"/>
    <property type="project" value="InterPro"/>
</dbReference>
<dbReference type="InterPro" id="IPR003593">
    <property type="entry name" value="AAA+_ATPase"/>
</dbReference>
<organism evidence="3 4">
    <name type="scientific">Collinsella tanakaei</name>
    <dbReference type="NCBI Taxonomy" id="626935"/>
    <lineage>
        <taxon>Bacteria</taxon>
        <taxon>Bacillati</taxon>
        <taxon>Actinomycetota</taxon>
        <taxon>Coriobacteriia</taxon>
        <taxon>Coriobacteriales</taxon>
        <taxon>Coriobacteriaceae</taxon>
        <taxon>Collinsella</taxon>
    </lineage>
</organism>
<dbReference type="PANTHER" id="PTHR42759">
    <property type="entry name" value="MOXR FAMILY PROTEIN"/>
    <property type="match status" value="1"/>
</dbReference>
<dbReference type="Gene3D" id="3.40.50.300">
    <property type="entry name" value="P-loop containing nucleotide triphosphate hydrolases"/>
    <property type="match status" value="1"/>
</dbReference>
<evidence type="ECO:0000313" key="4">
    <source>
        <dbReference type="Proteomes" id="UP000260943"/>
    </source>
</evidence>
<dbReference type="Gene3D" id="1.10.8.80">
    <property type="entry name" value="Magnesium chelatase subunit I, C-Terminal domain"/>
    <property type="match status" value="1"/>
</dbReference>
<dbReference type="EMBL" id="QSRJ01000006">
    <property type="protein sequence ID" value="RGL10093.1"/>
    <property type="molecule type" value="Genomic_DNA"/>
</dbReference>
<protein>
    <submittedName>
        <fullName evidence="3">MoxR family ATPase</fullName>
    </submittedName>
</protein>
<dbReference type="SMART" id="SM00382">
    <property type="entry name" value="AAA"/>
    <property type="match status" value="1"/>
</dbReference>
<dbReference type="InterPro" id="IPR050764">
    <property type="entry name" value="CbbQ/NirQ/NorQ/GpvN"/>
</dbReference>
<dbReference type="InterPro" id="IPR041628">
    <property type="entry name" value="ChlI/MoxR_AAA_lid"/>
</dbReference>
<evidence type="ECO:0000259" key="2">
    <source>
        <dbReference type="SMART" id="SM00382"/>
    </source>
</evidence>
<name>A0A3E4QTA4_9ACTN</name>
<dbReference type="Proteomes" id="UP000260943">
    <property type="component" value="Unassembled WGS sequence"/>
</dbReference>
<accession>A0A3E4QTA4</accession>
<evidence type="ECO:0000256" key="1">
    <source>
        <dbReference type="SAM" id="MobiDB-lite"/>
    </source>
</evidence>
<dbReference type="CDD" id="cd00009">
    <property type="entry name" value="AAA"/>
    <property type="match status" value="1"/>
</dbReference>
<evidence type="ECO:0000313" key="3">
    <source>
        <dbReference type="EMBL" id="RGL10093.1"/>
    </source>
</evidence>
<dbReference type="AlphaFoldDB" id="A0A3E4QTA4"/>
<dbReference type="SUPFAM" id="SSF52540">
    <property type="entry name" value="P-loop containing nucleoside triphosphate hydrolases"/>
    <property type="match status" value="1"/>
</dbReference>
<dbReference type="Pfam" id="PF07726">
    <property type="entry name" value="AAA_3"/>
    <property type="match status" value="1"/>
</dbReference>
<dbReference type="PANTHER" id="PTHR42759:SF5">
    <property type="entry name" value="METHANOL DEHYDROGENASE REGULATOR"/>
    <property type="match status" value="1"/>
</dbReference>
<dbReference type="Pfam" id="PF17863">
    <property type="entry name" value="AAA_lid_2"/>
    <property type="match status" value="1"/>
</dbReference>
<dbReference type="GO" id="GO:0005524">
    <property type="term" value="F:ATP binding"/>
    <property type="evidence" value="ECO:0007669"/>
    <property type="project" value="InterPro"/>
</dbReference>
<dbReference type="InterPro" id="IPR011703">
    <property type="entry name" value="ATPase_AAA-3"/>
</dbReference>
<dbReference type="InterPro" id="IPR027417">
    <property type="entry name" value="P-loop_NTPase"/>
</dbReference>
<sequence length="400" mass="43006">MLICCATIPAPGGRSPPRRPEPLGVNMMHLGSLSNQPDRAGNHPVAERRAATGTRVAARVVSDEDLHFARDLIARIADALEQVLCCRRPAIDLAVMTMIAGGHLLIEDVPGTGKTTLARALARTVQCDMVRIQFTSDMLPSDLTGVSVFNQQTQEFTFHPGPLFSQVVLADEVNRANPKAQAAMLEAMEERRISVDGVTRELPRPHLVIATQNPIEMEGTYPLPEAQLDRFMTRISLGYPSPAAEAQMVMSPSGSDPLERLEPVCTAQELLAATRIAAQIKVSPQVADYAVALLTATRTSPQIALGASPRAGLALLAMSRVRALTLGQEAVYPGDVRAMALPVLSHRIRFASMNARTATIDQQRDALARVLQQVPAPNPPSSNWAAPNPPAPTDATRDAK</sequence>
<reference evidence="3 4" key="1">
    <citation type="submission" date="2018-08" db="EMBL/GenBank/DDBJ databases">
        <title>A genome reference for cultivated species of the human gut microbiota.</title>
        <authorList>
            <person name="Zou Y."/>
            <person name="Xue W."/>
            <person name="Luo G."/>
        </authorList>
    </citation>
    <scope>NUCLEOTIDE SEQUENCE [LARGE SCALE GENOMIC DNA]</scope>
    <source>
        <strain evidence="3 4">TF08-14</strain>
    </source>
</reference>
<proteinExistence type="predicted"/>
<comment type="caution">
    <text evidence="3">The sequence shown here is derived from an EMBL/GenBank/DDBJ whole genome shotgun (WGS) entry which is preliminary data.</text>
</comment>
<feature type="region of interest" description="Disordered" evidence="1">
    <location>
        <begin position="373"/>
        <end position="400"/>
    </location>
</feature>
<gene>
    <name evidence="3" type="ORF">DXC81_05760</name>
</gene>
<feature type="domain" description="AAA+ ATPase" evidence="2">
    <location>
        <begin position="100"/>
        <end position="241"/>
    </location>
</feature>